<dbReference type="EMBL" id="UOFX01000011">
    <property type="protein sequence ID" value="VAX06116.1"/>
    <property type="molecule type" value="Genomic_DNA"/>
</dbReference>
<evidence type="ECO:0000313" key="1">
    <source>
        <dbReference type="EMBL" id="VAX06116.1"/>
    </source>
</evidence>
<reference evidence="1" key="1">
    <citation type="submission" date="2018-06" db="EMBL/GenBank/DDBJ databases">
        <authorList>
            <person name="Zhirakovskaya E."/>
        </authorList>
    </citation>
    <scope>NUCLEOTIDE SEQUENCE</scope>
</reference>
<sequence length="244" mass="27984">MFSLSDEHLRNLPCKRVQCDEIWSFVYAKQKNVPKELEDHFGVGDVWTWVAMCADTKIVPCWHVDNRGFAAAKHFMEDLAGRMASRIQLTTGGYKVYADAVEDAFGGEVDYAMLIKLYDGDKGQEKRYSPAAYAGAKREVMNGSPDQQHISTSYVERQNLTMRMSMRRFTKLTNAFSKKLENHMHAISLHYMYYNFGRIHKTLRVSPAMEAGVTDHLWSLEEIAGLIPEDQPKKRGSYKKKNLS</sequence>
<protein>
    <recommendedName>
        <fullName evidence="2">Mobile element protein</fullName>
    </recommendedName>
</protein>
<proteinExistence type="predicted"/>
<dbReference type="AlphaFoldDB" id="A0A3B1AJL5"/>
<evidence type="ECO:0008006" key="2">
    <source>
        <dbReference type="Google" id="ProtNLM"/>
    </source>
</evidence>
<name>A0A3B1AJL5_9ZZZZ</name>
<gene>
    <name evidence="1" type="ORF">MNBD_GAMMA26-926</name>
</gene>
<accession>A0A3B1AJL5</accession>
<organism evidence="1">
    <name type="scientific">hydrothermal vent metagenome</name>
    <dbReference type="NCBI Taxonomy" id="652676"/>
    <lineage>
        <taxon>unclassified sequences</taxon>
        <taxon>metagenomes</taxon>
        <taxon>ecological metagenomes</taxon>
    </lineage>
</organism>